<proteinExistence type="predicted"/>
<comment type="caution">
    <text evidence="2">The sequence shown here is derived from an EMBL/GenBank/DDBJ whole genome shotgun (WGS) entry which is preliminary data.</text>
</comment>
<dbReference type="AlphaFoldDB" id="A0A834LQW4"/>
<dbReference type="Proteomes" id="UP000626092">
    <property type="component" value="Unassembled WGS sequence"/>
</dbReference>
<sequence length="267" mass="28089">MAGEKRIGKSEPVAAVLESEPSTKLIGQDLASGTDGTPSVLTSSISLGDATSSIKVETGQESVAEQGVDHPPTSCYDHYYPGYNGTSAQLDGQNNFNAGGGSYAGFQTDNGSLLYYLPGYDPYPAGSFMGADGQQPYYSSPAYLQHSVPYGSEAMPCYSWNSAYVGDVTNGTNGYSGKLKSSLGSKASMKSTGFNSTKPTGALAGKFSALPLDSKSQKTAAYSNTYKSNVESQPIKTSSKFPRDGIMLENSFVPFLINLVIAVNQRS</sequence>
<evidence type="ECO:0000313" key="2">
    <source>
        <dbReference type="EMBL" id="KAF7144070.1"/>
    </source>
</evidence>
<evidence type="ECO:0008006" key="4">
    <source>
        <dbReference type="Google" id="ProtNLM"/>
    </source>
</evidence>
<protein>
    <recommendedName>
        <fullName evidence="4">YTH domain-containing protein</fullName>
    </recommendedName>
</protein>
<feature type="region of interest" description="Disordered" evidence="1">
    <location>
        <begin position="1"/>
        <end position="20"/>
    </location>
</feature>
<evidence type="ECO:0000313" key="3">
    <source>
        <dbReference type="Proteomes" id="UP000626092"/>
    </source>
</evidence>
<evidence type="ECO:0000256" key="1">
    <source>
        <dbReference type="SAM" id="MobiDB-lite"/>
    </source>
</evidence>
<organism evidence="2 3">
    <name type="scientific">Rhododendron simsii</name>
    <name type="common">Sims's rhododendron</name>
    <dbReference type="NCBI Taxonomy" id="118357"/>
    <lineage>
        <taxon>Eukaryota</taxon>
        <taxon>Viridiplantae</taxon>
        <taxon>Streptophyta</taxon>
        <taxon>Embryophyta</taxon>
        <taxon>Tracheophyta</taxon>
        <taxon>Spermatophyta</taxon>
        <taxon>Magnoliopsida</taxon>
        <taxon>eudicotyledons</taxon>
        <taxon>Gunneridae</taxon>
        <taxon>Pentapetalae</taxon>
        <taxon>asterids</taxon>
        <taxon>Ericales</taxon>
        <taxon>Ericaceae</taxon>
        <taxon>Ericoideae</taxon>
        <taxon>Rhodoreae</taxon>
        <taxon>Rhododendron</taxon>
    </lineage>
</organism>
<gene>
    <name evidence="2" type="ORF">RHSIM_Rhsim05G0114700</name>
</gene>
<keyword evidence="3" id="KW-1185">Reference proteome</keyword>
<name>A0A834LQW4_RHOSS</name>
<dbReference type="EMBL" id="WJXA01000005">
    <property type="protein sequence ID" value="KAF7144070.1"/>
    <property type="molecule type" value="Genomic_DNA"/>
</dbReference>
<reference evidence="2" key="1">
    <citation type="submission" date="2019-11" db="EMBL/GenBank/DDBJ databases">
        <authorList>
            <person name="Liu Y."/>
            <person name="Hou J."/>
            <person name="Li T.-Q."/>
            <person name="Guan C.-H."/>
            <person name="Wu X."/>
            <person name="Wu H.-Z."/>
            <person name="Ling F."/>
            <person name="Zhang R."/>
            <person name="Shi X.-G."/>
            <person name="Ren J.-P."/>
            <person name="Chen E.-F."/>
            <person name="Sun J.-M."/>
        </authorList>
    </citation>
    <scope>NUCLEOTIDE SEQUENCE</scope>
    <source>
        <strain evidence="2">Adult_tree_wgs_1</strain>
        <tissue evidence="2">Leaves</tissue>
    </source>
</reference>
<accession>A0A834LQW4</accession>